<gene>
    <name evidence="2" type="ordered locus">RSal33209_2928</name>
</gene>
<dbReference type="AlphaFoldDB" id="A9WTX9"/>
<reference evidence="3" key="1">
    <citation type="journal article" date="2008" name="J. Bacteriol.">
        <title>Genome sequence of the fish pathogen Renibacterium salmoninarum suggests reductive evolution away from an environmental Arthrobacter ancestor.</title>
        <authorList>
            <person name="Wiens G.D."/>
            <person name="Rockey D.D."/>
            <person name="Wu Z."/>
            <person name="Chang J."/>
            <person name="Levy R."/>
            <person name="Crane S."/>
            <person name="Chen D.S."/>
            <person name="Capri G.R."/>
            <person name="Burnett J.R."/>
            <person name="Sudheesh P.S."/>
            <person name="Schipma M.J."/>
            <person name="Burd H."/>
            <person name="Bhattacharyya A."/>
            <person name="Rhodes L.D."/>
            <person name="Kaul R."/>
            <person name="Strom M.S."/>
        </authorList>
    </citation>
    <scope>NUCLEOTIDE SEQUENCE [LARGE SCALE GENOMIC DNA]</scope>
    <source>
        <strain evidence="3">ATCC 33209 / DSM 20767 / JCM 11484 / NBRC 15589 / NCIMB 2235</strain>
    </source>
</reference>
<sequence>MPGTFSDTLFALDGGEILRADLCCRWLGDQPKKGTSVHQESELPNTRTVLISRRTAVRGVAVIVAAAGLGVSAAAPALAATSQNGWSAAKDTPIATLTVGAASFAPGVRKGDVRTILGYVAKRFNSEVEKLVKGTCWGFAYRDISGSTDLSNHASGTAIDCNAPQHPLGKAGTFRAAQVKAIHKIIADCNGVVRWGGDYNGRKDEMHFEINVAPGNAKIAALVKKING</sequence>
<dbReference type="Pfam" id="PF13539">
    <property type="entry name" value="Peptidase_M15_4"/>
    <property type="match status" value="1"/>
</dbReference>
<dbReference type="InterPro" id="IPR009045">
    <property type="entry name" value="Zn_M74/Hedgehog-like"/>
</dbReference>
<dbReference type="InterPro" id="IPR039561">
    <property type="entry name" value="Peptidase_M15C"/>
</dbReference>
<proteinExistence type="predicted"/>
<dbReference type="SUPFAM" id="SSF55166">
    <property type="entry name" value="Hedgehog/DD-peptidase"/>
    <property type="match status" value="1"/>
</dbReference>
<accession>A9WTX9</accession>
<dbReference type="eggNOG" id="ENOG5032U94">
    <property type="taxonomic scope" value="Bacteria"/>
</dbReference>
<evidence type="ECO:0000259" key="1">
    <source>
        <dbReference type="Pfam" id="PF13539"/>
    </source>
</evidence>
<organism evidence="2 3">
    <name type="scientific">Renibacterium salmoninarum (strain ATCC 33209 / DSM 20767 / JCM 11484 / NBRC 15589 / NCIMB 2235)</name>
    <dbReference type="NCBI Taxonomy" id="288705"/>
    <lineage>
        <taxon>Bacteria</taxon>
        <taxon>Bacillati</taxon>
        <taxon>Actinomycetota</taxon>
        <taxon>Actinomycetes</taxon>
        <taxon>Micrococcales</taxon>
        <taxon>Micrococcaceae</taxon>
        <taxon>Renibacterium</taxon>
    </lineage>
</organism>
<dbReference type="HOGENOM" id="CLU_1214022_0_0_11"/>
<dbReference type="Gene3D" id="3.30.1380.10">
    <property type="match status" value="1"/>
</dbReference>
<protein>
    <recommendedName>
        <fullName evidence="1">Peptidase M15C domain-containing protein</fullName>
    </recommendedName>
</protein>
<name>A9WTX9_RENSM</name>
<dbReference type="EMBL" id="CP000910">
    <property type="protein sequence ID" value="ABY24650.1"/>
    <property type="molecule type" value="Genomic_DNA"/>
</dbReference>
<dbReference type="Proteomes" id="UP000002007">
    <property type="component" value="Chromosome"/>
</dbReference>
<dbReference type="STRING" id="288705.RSal33209_2928"/>
<dbReference type="KEGG" id="rsa:RSal33209_2928"/>
<evidence type="ECO:0000313" key="3">
    <source>
        <dbReference type="Proteomes" id="UP000002007"/>
    </source>
</evidence>
<keyword evidence="3" id="KW-1185">Reference proteome</keyword>
<feature type="domain" description="Peptidase M15C" evidence="1">
    <location>
        <begin position="146"/>
        <end position="210"/>
    </location>
</feature>
<dbReference type="GO" id="GO:0008233">
    <property type="term" value="F:peptidase activity"/>
    <property type="evidence" value="ECO:0007669"/>
    <property type="project" value="InterPro"/>
</dbReference>
<evidence type="ECO:0000313" key="2">
    <source>
        <dbReference type="EMBL" id="ABY24650.1"/>
    </source>
</evidence>